<comment type="similarity">
    <text evidence="4">Belongs to the alanine racemase family.</text>
</comment>
<organism evidence="6 7">
    <name type="scientific">Nocardioides koreensis</name>
    <dbReference type="NCBI Taxonomy" id="433651"/>
    <lineage>
        <taxon>Bacteria</taxon>
        <taxon>Bacillati</taxon>
        <taxon>Actinomycetota</taxon>
        <taxon>Actinomycetes</taxon>
        <taxon>Propionibacteriales</taxon>
        <taxon>Nocardioidaceae</taxon>
        <taxon>Nocardioides</taxon>
    </lineage>
</organism>
<dbReference type="SMART" id="SM01005">
    <property type="entry name" value="Ala_racemase_C"/>
    <property type="match status" value="1"/>
</dbReference>
<dbReference type="InterPro" id="IPR020622">
    <property type="entry name" value="Ala_racemase_pyridoxalP-BS"/>
</dbReference>
<dbReference type="InterPro" id="IPR011079">
    <property type="entry name" value="Ala_racemase_C"/>
</dbReference>
<dbReference type="CDD" id="cd00430">
    <property type="entry name" value="PLPDE_III_AR"/>
    <property type="match status" value="1"/>
</dbReference>
<name>A0ABN2Z3U5_9ACTN</name>
<feature type="active site" description="Proton acceptor; specific for D-alanine" evidence="4">
    <location>
        <position position="44"/>
    </location>
</feature>
<keyword evidence="3 4" id="KW-0413">Isomerase</keyword>
<comment type="catalytic activity">
    <reaction evidence="4">
        <text>L-alanine = D-alanine</text>
        <dbReference type="Rhea" id="RHEA:20249"/>
        <dbReference type="ChEBI" id="CHEBI:57416"/>
        <dbReference type="ChEBI" id="CHEBI:57972"/>
        <dbReference type="EC" id="5.1.1.1"/>
    </reaction>
</comment>
<dbReference type="NCBIfam" id="TIGR00492">
    <property type="entry name" value="alr"/>
    <property type="match status" value="1"/>
</dbReference>
<dbReference type="InterPro" id="IPR000821">
    <property type="entry name" value="Ala_racemase"/>
</dbReference>
<dbReference type="PROSITE" id="PS00395">
    <property type="entry name" value="ALANINE_RACEMASE"/>
    <property type="match status" value="1"/>
</dbReference>
<comment type="caution">
    <text evidence="6">The sequence shown here is derived from an EMBL/GenBank/DDBJ whole genome shotgun (WGS) entry which is preliminary data.</text>
</comment>
<dbReference type="InterPro" id="IPR001608">
    <property type="entry name" value="Ala_racemase_N"/>
</dbReference>
<dbReference type="Pfam" id="PF00842">
    <property type="entry name" value="Ala_racemase_C"/>
    <property type="match status" value="1"/>
</dbReference>
<feature type="binding site" evidence="4">
    <location>
        <position position="322"/>
    </location>
    <ligand>
        <name>substrate</name>
    </ligand>
</feature>
<comment type="cofactor">
    <cofactor evidence="1 4">
        <name>pyridoxal 5'-phosphate</name>
        <dbReference type="ChEBI" id="CHEBI:597326"/>
    </cofactor>
</comment>
<dbReference type="Proteomes" id="UP001501771">
    <property type="component" value="Unassembled WGS sequence"/>
</dbReference>
<evidence type="ECO:0000256" key="1">
    <source>
        <dbReference type="ARBA" id="ARBA00001933"/>
    </source>
</evidence>
<keyword evidence="7" id="KW-1185">Reference proteome</keyword>
<evidence type="ECO:0000313" key="6">
    <source>
        <dbReference type="EMBL" id="GAA2136321.1"/>
    </source>
</evidence>
<feature type="domain" description="Alanine racemase C-terminal" evidence="5">
    <location>
        <begin position="253"/>
        <end position="380"/>
    </location>
</feature>
<evidence type="ECO:0000256" key="3">
    <source>
        <dbReference type="ARBA" id="ARBA00023235"/>
    </source>
</evidence>
<reference evidence="6 7" key="1">
    <citation type="journal article" date="2019" name="Int. J. Syst. Evol. Microbiol.">
        <title>The Global Catalogue of Microorganisms (GCM) 10K type strain sequencing project: providing services to taxonomists for standard genome sequencing and annotation.</title>
        <authorList>
            <consortium name="The Broad Institute Genomics Platform"/>
            <consortium name="The Broad Institute Genome Sequencing Center for Infectious Disease"/>
            <person name="Wu L."/>
            <person name="Ma J."/>
        </authorList>
    </citation>
    <scope>NUCLEOTIDE SEQUENCE [LARGE SCALE GENOMIC DNA]</scope>
    <source>
        <strain evidence="6 7">JCM 16022</strain>
    </source>
</reference>
<accession>A0ABN2Z3U5</accession>
<dbReference type="Gene3D" id="2.40.37.10">
    <property type="entry name" value="Lyase, Ornithine Decarboxylase, Chain A, domain 1"/>
    <property type="match status" value="1"/>
</dbReference>
<dbReference type="EC" id="5.1.1.1" evidence="4"/>
<feature type="modified residue" description="N6-(pyridoxal phosphate)lysine" evidence="4">
    <location>
        <position position="44"/>
    </location>
</feature>
<keyword evidence="2 4" id="KW-0663">Pyridoxal phosphate</keyword>
<evidence type="ECO:0000256" key="2">
    <source>
        <dbReference type="ARBA" id="ARBA00022898"/>
    </source>
</evidence>
<feature type="active site" description="Proton acceptor; specific for L-alanine" evidence="4">
    <location>
        <position position="274"/>
    </location>
</feature>
<evidence type="ECO:0000259" key="5">
    <source>
        <dbReference type="SMART" id="SM01005"/>
    </source>
</evidence>
<evidence type="ECO:0000256" key="4">
    <source>
        <dbReference type="HAMAP-Rule" id="MF_01201"/>
    </source>
</evidence>
<dbReference type="InterPro" id="IPR009006">
    <property type="entry name" value="Ala_racemase/Decarboxylase_C"/>
</dbReference>
<proteinExistence type="inferred from homology"/>
<comment type="function">
    <text evidence="4">Catalyzes the interconversion of L-alanine and D-alanine. May also act on other amino acids.</text>
</comment>
<dbReference type="RefSeq" id="WP_344146338.1">
    <property type="nucleotide sequence ID" value="NZ_BAAAQR010000001.1"/>
</dbReference>
<dbReference type="HAMAP" id="MF_01201">
    <property type="entry name" value="Ala_racemase"/>
    <property type="match status" value="1"/>
</dbReference>
<comment type="pathway">
    <text evidence="4">Amino-acid biosynthesis; D-alanine biosynthesis; D-alanine from L-alanine: step 1/1.</text>
</comment>
<dbReference type="SUPFAM" id="SSF50621">
    <property type="entry name" value="Alanine racemase C-terminal domain-like"/>
    <property type="match status" value="1"/>
</dbReference>
<dbReference type="PANTHER" id="PTHR30511:SF0">
    <property type="entry name" value="ALANINE RACEMASE, CATABOLIC-RELATED"/>
    <property type="match status" value="1"/>
</dbReference>
<sequence>MSPPPVARAEIVVDLAAIRHNVATLRRTVSPEGASPVQMMTVVKADGYGHGMVAAAAAARQAGAEWLGVATLDEAMTLRGAGDTGRVLCWLAAPGEEYAAPVAAGVDVTASSVAQLDEIAAGVAAAGSPARLQLKVDTGLSRGGATVADWPDVVARARAGEEAGTWQVTGIWSHFACSDEPDHPANDAQERVFVEALAVAEAAGLRPEVRHLANSAAALLRPSSWFDLVRCGLASYGLDPAPGHSPDLGLVPAMTARARLVLTKPLAAGASVSYGHTWTAGQPTTVGLVPAGYGDGVPRHASNSAETWVAGKRRPVRGRICMDQFVVDLEGDEAGAGDEVVLFGTGRDGEPTAQDWAEACGTISYEIVTRIGGRMTRRHVHPDGGAE</sequence>
<dbReference type="Gene3D" id="3.20.20.10">
    <property type="entry name" value="Alanine racemase"/>
    <property type="match status" value="1"/>
</dbReference>
<gene>
    <name evidence="6" type="primary">alr</name>
    <name evidence="6" type="ORF">GCM10009844_02440</name>
</gene>
<protein>
    <recommendedName>
        <fullName evidence="4">Alanine racemase</fullName>
        <ecNumber evidence="4">5.1.1.1</ecNumber>
    </recommendedName>
</protein>
<evidence type="ECO:0000313" key="7">
    <source>
        <dbReference type="Proteomes" id="UP001501771"/>
    </source>
</evidence>
<dbReference type="SUPFAM" id="SSF51419">
    <property type="entry name" value="PLP-binding barrel"/>
    <property type="match status" value="1"/>
</dbReference>
<dbReference type="EMBL" id="BAAAQR010000001">
    <property type="protein sequence ID" value="GAA2136321.1"/>
    <property type="molecule type" value="Genomic_DNA"/>
</dbReference>
<dbReference type="PANTHER" id="PTHR30511">
    <property type="entry name" value="ALANINE RACEMASE"/>
    <property type="match status" value="1"/>
</dbReference>
<dbReference type="InterPro" id="IPR029066">
    <property type="entry name" value="PLP-binding_barrel"/>
</dbReference>
<feature type="binding site" evidence="4">
    <location>
        <position position="142"/>
    </location>
    <ligand>
        <name>substrate</name>
    </ligand>
</feature>
<dbReference type="PRINTS" id="PR00992">
    <property type="entry name" value="ALARACEMASE"/>
</dbReference>
<dbReference type="Pfam" id="PF01168">
    <property type="entry name" value="Ala_racemase_N"/>
    <property type="match status" value="1"/>
</dbReference>